<feature type="transmembrane region" description="Helical" evidence="1">
    <location>
        <begin position="200"/>
        <end position="221"/>
    </location>
</feature>
<dbReference type="PANTHER" id="PTHR35342:SF5">
    <property type="entry name" value="TRICARBOXYLIC TRANSPORT PROTEIN"/>
    <property type="match status" value="1"/>
</dbReference>
<dbReference type="InterPro" id="IPR002823">
    <property type="entry name" value="DUF112_TM"/>
</dbReference>
<proteinExistence type="predicted"/>
<keyword evidence="1" id="KW-0812">Transmembrane</keyword>
<feature type="transmembrane region" description="Helical" evidence="1">
    <location>
        <begin position="409"/>
        <end position="425"/>
    </location>
</feature>
<dbReference type="RefSeq" id="WP_310538032.1">
    <property type="nucleotide sequence ID" value="NZ_BAAAOC010000079.1"/>
</dbReference>
<feature type="transmembrane region" description="Helical" evidence="1">
    <location>
        <begin position="163"/>
        <end position="180"/>
    </location>
</feature>
<dbReference type="Proteomes" id="UP001260872">
    <property type="component" value="Unassembled WGS sequence"/>
</dbReference>
<dbReference type="Pfam" id="PF01970">
    <property type="entry name" value="TctA"/>
    <property type="match status" value="1"/>
</dbReference>
<feature type="domain" description="DUF112" evidence="2">
    <location>
        <begin position="17"/>
        <end position="437"/>
    </location>
</feature>
<keyword evidence="4" id="KW-1185">Reference proteome</keyword>
<gene>
    <name evidence="3" type="ORF">RH857_11050</name>
</gene>
<keyword evidence="1" id="KW-1133">Transmembrane helix</keyword>
<dbReference type="EMBL" id="JAVKGT010000032">
    <property type="protein sequence ID" value="MDR5712659.1"/>
    <property type="molecule type" value="Genomic_DNA"/>
</dbReference>
<keyword evidence="1" id="KW-0472">Membrane</keyword>
<feature type="transmembrane region" description="Helical" evidence="1">
    <location>
        <begin position="353"/>
        <end position="371"/>
    </location>
</feature>
<accession>A0ABU1FVH1</accession>
<name>A0ABU1FVH1_9MICC</name>
<evidence type="ECO:0000259" key="2">
    <source>
        <dbReference type="Pfam" id="PF01970"/>
    </source>
</evidence>
<sequence length="502" mass="51785">MSTMLTGLEALADPVVILCLILGTLLGTLVGAVPGITATMAVALAAGFTLTLDPVPGLAVLLSIYVAAQFGDRVPAILVNTPGTPASIPTTFDGYPMAQSGRAGVALTSSALVSAIGGLAGIMILIFFAQPVAEIALRFGPIELFTLVLFGLTMMVGVSGGKVAKGLAMGAFGLFLGTIGRDPISGEARFTFGINELSSGLSFIAVIIGVFGLAEVFNRFIESSPTADAKPITQLGRWWPNRQEGREMIKPTGIGTGVGAAVGVVPAAGGDIAGIIAWDQARRASKHPEKFGKGSLEGVAAPDSASTATMGGAVTTTLALGVPGDSVMAVMIGSMIVWGLRPGPELFTQQPDLVFTISAIMILAVFAALALSLVRMQGVIKLLTLPSTVLSVVILIFCMVGTYAVQNNVFDVLIMLVFGVIGLGMKRWGFPAGPLVLGLILGPLAESNLRRALLIDGPFAIFHSPIATALLALSLLALCAPTILRFLKGRSARRAEEHSPVR</sequence>
<feature type="transmembrane region" description="Helical" evidence="1">
    <location>
        <begin position="432"/>
        <end position="449"/>
    </location>
</feature>
<feature type="transmembrane region" description="Helical" evidence="1">
    <location>
        <begin position="318"/>
        <end position="341"/>
    </location>
</feature>
<protein>
    <submittedName>
        <fullName evidence="3">Tripartite tricarboxylate transporter permease</fullName>
    </submittedName>
</protein>
<feature type="transmembrane region" description="Helical" evidence="1">
    <location>
        <begin position="42"/>
        <end position="68"/>
    </location>
</feature>
<feature type="transmembrane region" description="Helical" evidence="1">
    <location>
        <begin position="383"/>
        <end position="403"/>
    </location>
</feature>
<feature type="transmembrane region" description="Helical" evidence="1">
    <location>
        <begin position="461"/>
        <end position="484"/>
    </location>
</feature>
<dbReference type="PANTHER" id="PTHR35342">
    <property type="entry name" value="TRICARBOXYLIC TRANSPORT PROTEIN"/>
    <property type="match status" value="1"/>
</dbReference>
<evidence type="ECO:0000256" key="1">
    <source>
        <dbReference type="SAM" id="Phobius"/>
    </source>
</evidence>
<feature type="transmembrane region" description="Helical" evidence="1">
    <location>
        <begin position="135"/>
        <end position="156"/>
    </location>
</feature>
<evidence type="ECO:0000313" key="3">
    <source>
        <dbReference type="EMBL" id="MDR5712659.1"/>
    </source>
</evidence>
<reference evidence="4" key="1">
    <citation type="submission" date="2023-07" db="EMBL/GenBank/DDBJ databases">
        <title>Description of three actinobacteria isolated from air of manufacturing shop in a pharmaceutical factory.</title>
        <authorList>
            <person name="Zhang D.-F."/>
        </authorList>
    </citation>
    <scope>NUCLEOTIDE SEQUENCE [LARGE SCALE GENOMIC DNA]</scope>
    <source>
        <strain evidence="4">CCTCC AB 207010</strain>
    </source>
</reference>
<comment type="caution">
    <text evidence="3">The sequence shown here is derived from an EMBL/GenBank/DDBJ whole genome shotgun (WGS) entry which is preliminary data.</text>
</comment>
<organism evidence="3 4">
    <name type="scientific">Nesterenkonia flava</name>
    <dbReference type="NCBI Taxonomy" id="469799"/>
    <lineage>
        <taxon>Bacteria</taxon>
        <taxon>Bacillati</taxon>
        <taxon>Actinomycetota</taxon>
        <taxon>Actinomycetes</taxon>
        <taxon>Micrococcales</taxon>
        <taxon>Micrococcaceae</taxon>
        <taxon>Nesterenkonia</taxon>
    </lineage>
</organism>
<feature type="transmembrane region" description="Helical" evidence="1">
    <location>
        <begin position="105"/>
        <end position="129"/>
    </location>
</feature>
<evidence type="ECO:0000313" key="4">
    <source>
        <dbReference type="Proteomes" id="UP001260872"/>
    </source>
</evidence>